<dbReference type="InterPro" id="IPR011333">
    <property type="entry name" value="SKP1/BTB/POZ_sf"/>
</dbReference>
<sequence>MGSHCILEVDVNGEEIFVVDKRIISSYSGKISKLFSKSKDVTPRLKVIFHDFPGGAANFELITRFCYNKGETNINPYNICNLTCAAHFMEMNKFVAGVENLCEQTEKSLDEIKYWTWSELLLALKHCQDLLPGANSIGILDKFLDSLVGKVASSVETSPCPSTSSPDSSGFRLSCETRSSEGLKNSFFRATWWFEDLVGLDIRIIEMVVRLMVSRNVDNGIISKFLFYCQKSRFSSASLDEKVQIIEKVVEMLYSLDISCVSYKSLLELLRVGLNMNLSCCCRERLESMIGSLLDQATLDNLLIPSPTRKSYLYDTNLVLRFLKSFSGKGVRFVPLSQLKKVADLIDLYLSEIAPDPNLKPSKFLAIIRALPDSARDSFDGVYGAVNLYLEVHSGLSEEQKMKVCCGLNYDKLSSESINELTQNANFPSKSVTQALISRQRKLKNLLQDTDRSSFSDYPSRFFQAGRNGRKIDQGSQQIVLYAKKLNIPDENEKLKEHLQGMQWRVVELEKVCQKMQIQMGKMMKSRLSSYSNGKSVPKLCS</sequence>
<organism evidence="5 6">
    <name type="scientific">Handroanthus impetiginosus</name>
    <dbReference type="NCBI Taxonomy" id="429701"/>
    <lineage>
        <taxon>Eukaryota</taxon>
        <taxon>Viridiplantae</taxon>
        <taxon>Streptophyta</taxon>
        <taxon>Embryophyta</taxon>
        <taxon>Tracheophyta</taxon>
        <taxon>Spermatophyta</taxon>
        <taxon>Magnoliopsida</taxon>
        <taxon>eudicotyledons</taxon>
        <taxon>Gunneridae</taxon>
        <taxon>Pentapetalae</taxon>
        <taxon>asterids</taxon>
        <taxon>lamiids</taxon>
        <taxon>Lamiales</taxon>
        <taxon>Bignoniaceae</taxon>
        <taxon>Crescentiina</taxon>
        <taxon>Tabebuia alliance</taxon>
        <taxon>Handroanthus</taxon>
    </lineage>
</organism>
<comment type="pathway">
    <text evidence="1">Protein modification; protein ubiquitination.</text>
</comment>
<dbReference type="Gene3D" id="3.30.710.10">
    <property type="entry name" value="Potassium Channel Kv1.1, Chain A"/>
    <property type="match status" value="1"/>
</dbReference>
<dbReference type="InterPro" id="IPR027356">
    <property type="entry name" value="NPH3_dom"/>
</dbReference>
<dbReference type="Pfam" id="PF03000">
    <property type="entry name" value="NPH3"/>
    <property type="match status" value="1"/>
</dbReference>
<keyword evidence="6" id="KW-1185">Reference proteome</keyword>
<reference evidence="6" key="1">
    <citation type="journal article" date="2018" name="Gigascience">
        <title>Genome assembly of the Pink Ipe (Handroanthus impetiginosus, Bignoniaceae), a highly valued, ecologically keystone Neotropical timber forest tree.</title>
        <authorList>
            <person name="Silva-Junior O.B."/>
            <person name="Grattapaglia D."/>
            <person name="Novaes E."/>
            <person name="Collevatti R.G."/>
        </authorList>
    </citation>
    <scope>NUCLEOTIDE SEQUENCE [LARGE SCALE GENOMIC DNA]</scope>
    <source>
        <strain evidence="6">cv. UFG-1</strain>
    </source>
</reference>
<gene>
    <name evidence="5" type="ORF">CDL12_12428</name>
</gene>
<evidence type="ECO:0000313" key="5">
    <source>
        <dbReference type="EMBL" id="PIN14918.1"/>
    </source>
</evidence>
<comment type="similarity">
    <text evidence="3">Belongs to the NPH3 family.</text>
</comment>
<evidence type="ECO:0000256" key="1">
    <source>
        <dbReference type="ARBA" id="ARBA00004906"/>
    </source>
</evidence>
<dbReference type="Proteomes" id="UP000231279">
    <property type="component" value="Unassembled WGS sequence"/>
</dbReference>
<dbReference type="SUPFAM" id="SSF54695">
    <property type="entry name" value="POZ domain"/>
    <property type="match status" value="1"/>
</dbReference>
<evidence type="ECO:0000259" key="4">
    <source>
        <dbReference type="PROSITE" id="PS51649"/>
    </source>
</evidence>
<evidence type="ECO:0000256" key="2">
    <source>
        <dbReference type="ARBA" id="ARBA00022786"/>
    </source>
</evidence>
<dbReference type="EMBL" id="NKXS01002184">
    <property type="protein sequence ID" value="PIN14918.1"/>
    <property type="molecule type" value="Genomic_DNA"/>
</dbReference>
<dbReference type="OrthoDB" id="624345at2759"/>
<evidence type="ECO:0000313" key="6">
    <source>
        <dbReference type="Proteomes" id="UP000231279"/>
    </source>
</evidence>
<protein>
    <recommendedName>
        <fullName evidence="4">NPH3 domain-containing protein</fullName>
    </recommendedName>
</protein>
<feature type="domain" description="NPH3" evidence="4">
    <location>
        <begin position="191"/>
        <end position="442"/>
    </location>
</feature>
<dbReference type="AlphaFoldDB" id="A0A2G9HBN8"/>
<dbReference type="InterPro" id="IPR043454">
    <property type="entry name" value="NPH3/RPT2-like"/>
</dbReference>
<dbReference type="GO" id="GO:0016567">
    <property type="term" value="P:protein ubiquitination"/>
    <property type="evidence" value="ECO:0007669"/>
    <property type="project" value="UniProtKB-UniPathway"/>
</dbReference>
<evidence type="ECO:0000256" key="3">
    <source>
        <dbReference type="PROSITE-ProRule" id="PRU00982"/>
    </source>
</evidence>
<comment type="caution">
    <text evidence="5">The sequence shown here is derived from an EMBL/GenBank/DDBJ whole genome shotgun (WGS) entry which is preliminary data.</text>
</comment>
<proteinExistence type="inferred from homology"/>
<dbReference type="PROSITE" id="PS51649">
    <property type="entry name" value="NPH3"/>
    <property type="match status" value="1"/>
</dbReference>
<keyword evidence="2" id="KW-0833">Ubl conjugation pathway</keyword>
<dbReference type="STRING" id="429701.A0A2G9HBN8"/>
<dbReference type="PANTHER" id="PTHR32370">
    <property type="entry name" value="OS12G0117600 PROTEIN"/>
    <property type="match status" value="1"/>
</dbReference>
<dbReference type="UniPathway" id="UPA00143"/>
<name>A0A2G9HBN8_9LAMI</name>
<accession>A0A2G9HBN8</accession>